<proteinExistence type="predicted"/>
<evidence type="ECO:0000313" key="1">
    <source>
        <dbReference type="EMBL" id="SVD87108.1"/>
    </source>
</evidence>
<reference evidence="1" key="1">
    <citation type="submission" date="2018-05" db="EMBL/GenBank/DDBJ databases">
        <authorList>
            <person name="Lanie J.A."/>
            <person name="Ng W.-L."/>
            <person name="Kazmierczak K.M."/>
            <person name="Andrzejewski T.M."/>
            <person name="Davidsen T.M."/>
            <person name="Wayne K.J."/>
            <person name="Tettelin H."/>
            <person name="Glass J.I."/>
            <person name="Rusch D."/>
            <person name="Podicherti R."/>
            <person name="Tsui H.-C.T."/>
            <person name="Winkler M.E."/>
        </authorList>
    </citation>
    <scope>NUCLEOTIDE SEQUENCE</scope>
</reference>
<dbReference type="EMBL" id="UINC01178767">
    <property type="protein sequence ID" value="SVD87108.1"/>
    <property type="molecule type" value="Genomic_DNA"/>
</dbReference>
<dbReference type="Gene3D" id="1.50.10.100">
    <property type="entry name" value="Chondroitin AC/alginate lyase"/>
    <property type="match status" value="1"/>
</dbReference>
<dbReference type="InterPro" id="IPR008929">
    <property type="entry name" value="Chondroitin_lyas"/>
</dbReference>
<feature type="non-terminal residue" evidence="1">
    <location>
        <position position="108"/>
    </location>
</feature>
<sequence>MLSNGQFKFLNLVGDITKKEDWNLSNKDKLWLYNLHYFDDLNALGFNKRFTLHQNMIQHWIDENPPGYGVGWEAYPSSLRIVNWIKWFLLKDSFQQEWLDSMSVQVRY</sequence>
<protein>
    <submittedName>
        <fullName evidence="1">Uncharacterized protein</fullName>
    </submittedName>
</protein>
<organism evidence="1">
    <name type="scientific">marine metagenome</name>
    <dbReference type="NCBI Taxonomy" id="408172"/>
    <lineage>
        <taxon>unclassified sequences</taxon>
        <taxon>metagenomes</taxon>
        <taxon>ecological metagenomes</taxon>
    </lineage>
</organism>
<name>A0A382YX56_9ZZZZ</name>
<gene>
    <name evidence="1" type="ORF">METZ01_LOCUS439962</name>
</gene>
<accession>A0A382YX56</accession>
<dbReference type="AlphaFoldDB" id="A0A382YX56"/>